<dbReference type="PROSITE" id="PS51257">
    <property type="entry name" value="PROKAR_LIPOPROTEIN"/>
    <property type="match status" value="1"/>
</dbReference>
<reference evidence="2 3" key="1">
    <citation type="submission" date="2018-06" db="EMBL/GenBank/DDBJ databases">
        <authorList>
            <consortium name="Pathogen Informatics"/>
            <person name="Doyle S."/>
        </authorList>
    </citation>
    <scope>NUCLEOTIDE SEQUENCE [LARGE SCALE GENOMIC DNA]</scope>
    <source>
        <strain evidence="2 3">NCTC12860</strain>
    </source>
</reference>
<dbReference type="EMBL" id="UFTD01000001">
    <property type="protein sequence ID" value="SSZ39493.1"/>
    <property type="molecule type" value="Genomic_DNA"/>
</dbReference>
<gene>
    <name evidence="2" type="ORF">NCTC12860_00708</name>
</gene>
<evidence type="ECO:0000313" key="3">
    <source>
        <dbReference type="Proteomes" id="UP000253846"/>
    </source>
</evidence>
<dbReference type="InterPro" id="IPR047937">
    <property type="entry name" value="Eex_IncN-like"/>
</dbReference>
<evidence type="ECO:0000313" key="2">
    <source>
        <dbReference type="EMBL" id="SSZ39493.1"/>
    </source>
</evidence>
<evidence type="ECO:0000256" key="1">
    <source>
        <dbReference type="SAM" id="MobiDB-lite"/>
    </source>
</evidence>
<dbReference type="RefSeq" id="WP_026500391.1">
    <property type="nucleotide sequence ID" value="NZ_UFTD01000001.1"/>
</dbReference>
<proteinExistence type="predicted"/>
<accession>A0A336ND71</accession>
<organism evidence="2 3">
    <name type="scientific">Bartonella grahamii</name>
    <dbReference type="NCBI Taxonomy" id="33045"/>
    <lineage>
        <taxon>Bacteria</taxon>
        <taxon>Pseudomonadati</taxon>
        <taxon>Pseudomonadota</taxon>
        <taxon>Alphaproteobacteria</taxon>
        <taxon>Hyphomicrobiales</taxon>
        <taxon>Bartonellaceae</taxon>
        <taxon>Bartonella</taxon>
    </lineage>
</organism>
<sequence length="94" mass="11084">MNKVLITTLLLCAGLITAGCEKTYSVAEFKKDKNLRDEWRRKCGWTGDSQNCKNLDKAIEEVRQENFDNYLNKYRKNDDKQKMKEQSEKKEDSN</sequence>
<evidence type="ECO:0008006" key="4">
    <source>
        <dbReference type="Google" id="ProtNLM"/>
    </source>
</evidence>
<dbReference type="Proteomes" id="UP000253846">
    <property type="component" value="Unassembled WGS sequence"/>
</dbReference>
<feature type="region of interest" description="Disordered" evidence="1">
    <location>
        <begin position="73"/>
        <end position="94"/>
    </location>
</feature>
<protein>
    <recommendedName>
        <fullName evidence="4">EexN family lipoprotein</fullName>
    </recommendedName>
</protein>
<dbReference type="NCBIfam" id="NF033894">
    <property type="entry name" value="Eex_IncN"/>
    <property type="match status" value="1"/>
</dbReference>
<feature type="compositionally biased region" description="Basic and acidic residues" evidence="1">
    <location>
        <begin position="75"/>
        <end position="94"/>
    </location>
</feature>
<dbReference type="AlphaFoldDB" id="A0A336ND71"/>
<name>A0A336ND71_BARGR</name>